<dbReference type="GO" id="GO:0009092">
    <property type="term" value="P:homoserine metabolic process"/>
    <property type="evidence" value="ECO:0007669"/>
    <property type="project" value="TreeGrafter"/>
</dbReference>
<comment type="similarity">
    <text evidence="2">Belongs to the AB hydrolase superfamily. MetX family.</text>
</comment>
<reference evidence="5 6" key="1">
    <citation type="submission" date="2021-05" db="EMBL/GenBank/DDBJ databases">
        <authorList>
            <person name="Zhang Z.D."/>
            <person name="Osman G."/>
        </authorList>
    </citation>
    <scope>NUCLEOTIDE SEQUENCE [LARGE SCALE GENOMIC DNA]</scope>
    <source>
        <strain evidence="5 6">KCTC 32217</strain>
    </source>
</reference>
<keyword evidence="2" id="KW-0963">Cytoplasm</keyword>
<comment type="pathway">
    <text evidence="2">Amino-acid biosynthesis; L-methionine biosynthesis via de novo pathway; O-acetyl-L-homoserine from L-homoserine: step 1/1.</text>
</comment>
<proteinExistence type="inferred from homology"/>
<dbReference type="RefSeq" id="WP_213946028.1">
    <property type="nucleotide sequence ID" value="NZ_JAHBGI010000006.1"/>
</dbReference>
<feature type="active site" evidence="2 3">
    <location>
        <position position="299"/>
    </location>
</feature>
<feature type="active site" evidence="2 3">
    <location>
        <position position="328"/>
    </location>
</feature>
<keyword evidence="2 5" id="KW-0012">Acyltransferase</keyword>
<evidence type="ECO:0000256" key="1">
    <source>
        <dbReference type="ARBA" id="ARBA00022679"/>
    </source>
</evidence>
<dbReference type="PIRSF" id="PIRSF000443">
    <property type="entry name" value="Homoser_Ac_trans"/>
    <property type="match status" value="1"/>
</dbReference>
<feature type="active site" description="Nucleophile" evidence="2 3">
    <location>
        <position position="146"/>
    </location>
</feature>
<organism evidence="5 6">
    <name type="scientific">Litoribacter ruber</name>
    <dbReference type="NCBI Taxonomy" id="702568"/>
    <lineage>
        <taxon>Bacteria</taxon>
        <taxon>Pseudomonadati</taxon>
        <taxon>Bacteroidota</taxon>
        <taxon>Cytophagia</taxon>
        <taxon>Cytophagales</taxon>
        <taxon>Cyclobacteriaceae</taxon>
        <taxon>Litoribacter</taxon>
    </lineage>
</organism>
<dbReference type="InterPro" id="IPR000073">
    <property type="entry name" value="AB_hydrolase_1"/>
</dbReference>
<feature type="domain" description="AB hydrolase-1" evidence="4">
    <location>
        <begin position="53"/>
        <end position="333"/>
    </location>
</feature>
<keyword evidence="6" id="KW-1185">Reference proteome</keyword>
<comment type="subcellular location">
    <subcellularLocation>
        <location evidence="2">Cytoplasm</location>
    </subcellularLocation>
</comment>
<comment type="catalytic activity">
    <reaction evidence="2">
        <text>L-homoserine + acetyl-CoA = O-acetyl-L-homoserine + CoA</text>
        <dbReference type="Rhea" id="RHEA:13701"/>
        <dbReference type="ChEBI" id="CHEBI:57287"/>
        <dbReference type="ChEBI" id="CHEBI:57288"/>
        <dbReference type="ChEBI" id="CHEBI:57476"/>
        <dbReference type="ChEBI" id="CHEBI:57716"/>
        <dbReference type="EC" id="2.3.1.31"/>
    </reaction>
</comment>
<dbReference type="GO" id="GO:0004414">
    <property type="term" value="F:homoserine O-acetyltransferase activity"/>
    <property type="evidence" value="ECO:0007669"/>
    <property type="project" value="UniProtKB-UniRule"/>
</dbReference>
<feature type="binding site" evidence="2">
    <location>
        <position position="329"/>
    </location>
    <ligand>
        <name>substrate</name>
    </ligand>
</feature>
<sequence length="353" mass="40071">MNLNSPLLEIEDKSRVFHYEDRYLLESGEDLAGFQIAYTIYGNPEALDSHVIWINHALTGNADVHEWWSGLVGEDKFYDPKQYKIICTNLLGSCYGSTNPLSSNPETGKPYFYQFPQLTTRDMAGALEKLREHLGVEHIHTLVGGSLGGQVALEWTYQLGSRLDYSIIIAANAKSTPWIRGFNEAQRMAIQADCTWGEEIAEAGKSGLRAARAIGMLTYRHPDTFQQSQDDMEEKLDNYKVSSYLQYQGKKLADRFHALSYWVLTKAMDSHDLGRGRGGTERALQGIKAKMLTVGIDTDQLFRKEESQYISENCLDGKYSEISSSYGHDAFLIEYEQLHYILKSFYLYTENGK</sequence>
<protein>
    <recommendedName>
        <fullName evidence="2">Homoserine O-acetyltransferase</fullName>
        <shortName evidence="2">HAT</shortName>
        <ecNumber evidence="2">2.3.1.31</ecNumber>
    </recommendedName>
    <alternativeName>
        <fullName evidence="2">Homoserine transacetylase</fullName>
        <shortName evidence="2">HTA</shortName>
    </alternativeName>
</protein>
<name>A0AAP2G5J8_9BACT</name>
<evidence type="ECO:0000259" key="4">
    <source>
        <dbReference type="Pfam" id="PF00561"/>
    </source>
</evidence>
<dbReference type="SUPFAM" id="SSF53474">
    <property type="entry name" value="alpha/beta-Hydrolases"/>
    <property type="match status" value="1"/>
</dbReference>
<gene>
    <name evidence="5" type="primary">metX</name>
    <name evidence="2" type="synonym">metXA</name>
    <name evidence="5" type="ORF">KI659_14215</name>
</gene>
<keyword evidence="2" id="KW-0486">Methionine biosynthesis</keyword>
<dbReference type="EMBL" id="JAHCMY010000009">
    <property type="protein sequence ID" value="MBS9525171.1"/>
    <property type="molecule type" value="Genomic_DNA"/>
</dbReference>
<dbReference type="HAMAP" id="MF_00296">
    <property type="entry name" value="MetX_acyltransf"/>
    <property type="match status" value="1"/>
</dbReference>
<dbReference type="Pfam" id="PF00561">
    <property type="entry name" value="Abhydrolase_1"/>
    <property type="match status" value="1"/>
</dbReference>
<dbReference type="InterPro" id="IPR029058">
    <property type="entry name" value="AB_hydrolase_fold"/>
</dbReference>
<comment type="subunit">
    <text evidence="2">Homodimer.</text>
</comment>
<dbReference type="GO" id="GO:0005737">
    <property type="term" value="C:cytoplasm"/>
    <property type="evidence" value="ECO:0007669"/>
    <property type="project" value="UniProtKB-SubCell"/>
</dbReference>
<comment type="caution">
    <text evidence="2">Lacks conserved residue(s) required for the propagation of feature annotation.</text>
</comment>
<keyword evidence="1 2" id="KW-0808">Transferase</keyword>
<feature type="binding site" evidence="2">
    <location>
        <position position="212"/>
    </location>
    <ligand>
        <name>substrate</name>
    </ligand>
</feature>
<comment type="caution">
    <text evidence="5">The sequence shown here is derived from an EMBL/GenBank/DDBJ whole genome shotgun (WGS) entry which is preliminary data.</text>
</comment>
<dbReference type="Proteomes" id="UP001319104">
    <property type="component" value="Unassembled WGS sequence"/>
</dbReference>
<keyword evidence="2" id="KW-0028">Amino-acid biosynthesis</keyword>
<dbReference type="EC" id="2.3.1.31" evidence="2"/>
<accession>A0AAP2G5J8</accession>
<dbReference type="InterPro" id="IPR008220">
    <property type="entry name" value="HAT_MetX-like"/>
</dbReference>
<dbReference type="Gene3D" id="3.40.50.1820">
    <property type="entry name" value="alpha/beta hydrolase"/>
    <property type="match status" value="1"/>
</dbReference>
<evidence type="ECO:0000313" key="5">
    <source>
        <dbReference type="EMBL" id="MBS9525171.1"/>
    </source>
</evidence>
<dbReference type="AlphaFoldDB" id="A0AAP2G5J8"/>
<comment type="function">
    <text evidence="2">Transfers an acetyl group from acetyl-CoA to L-homoserine, forming acetyl-L-homoserine.</text>
</comment>
<dbReference type="PANTHER" id="PTHR32268:SF11">
    <property type="entry name" value="HOMOSERINE O-ACETYLTRANSFERASE"/>
    <property type="match status" value="1"/>
</dbReference>
<evidence type="ECO:0000256" key="3">
    <source>
        <dbReference type="PIRSR" id="PIRSR000443-1"/>
    </source>
</evidence>
<dbReference type="NCBIfam" id="TIGR01392">
    <property type="entry name" value="homoserO_Ac_trn"/>
    <property type="match status" value="1"/>
</dbReference>
<evidence type="ECO:0000256" key="2">
    <source>
        <dbReference type="HAMAP-Rule" id="MF_00296"/>
    </source>
</evidence>
<dbReference type="GO" id="GO:0009086">
    <property type="term" value="P:methionine biosynthetic process"/>
    <property type="evidence" value="ECO:0007669"/>
    <property type="project" value="UniProtKB-UniRule"/>
</dbReference>
<evidence type="ECO:0000313" key="6">
    <source>
        <dbReference type="Proteomes" id="UP001319104"/>
    </source>
</evidence>
<dbReference type="PANTHER" id="PTHR32268">
    <property type="entry name" value="HOMOSERINE O-ACETYLTRANSFERASE"/>
    <property type="match status" value="1"/>
</dbReference>